<evidence type="ECO:0000313" key="2">
    <source>
        <dbReference type="Proteomes" id="UP000008142"/>
    </source>
</evidence>
<gene>
    <name evidence="1" type="ORF">HCEG_03215</name>
</gene>
<protein>
    <submittedName>
        <fullName evidence="1">Predicted protein</fullName>
    </submittedName>
</protein>
<dbReference type="STRING" id="544711.F0UC54"/>
<evidence type="ECO:0000313" key="1">
    <source>
        <dbReference type="EMBL" id="EGC44000.1"/>
    </source>
</evidence>
<reference evidence="2" key="1">
    <citation type="submission" date="2008-07" db="EMBL/GenBank/DDBJ databases">
        <title>Annotation of Ajellomyces capsulatus strain H88.</title>
        <authorList>
            <person name="Champion M."/>
            <person name="Cuomo C."/>
            <person name="Ma L.-J."/>
            <person name="Henn M.R."/>
            <person name="Sil A."/>
            <person name="Goldman B."/>
            <person name="Young S.K."/>
            <person name="Kodira C.D."/>
            <person name="Zeng Q."/>
            <person name="Koehrsen M."/>
            <person name="Alvarado L."/>
            <person name="Berlin A."/>
            <person name="Borenstein D."/>
            <person name="Chen Z."/>
            <person name="Engels R."/>
            <person name="Freedman E."/>
            <person name="Gellesch M."/>
            <person name="Goldberg J."/>
            <person name="Griggs A."/>
            <person name="Gujja S."/>
            <person name="Heiman D."/>
            <person name="Hepburn T."/>
            <person name="Howarth C."/>
            <person name="Jen D."/>
            <person name="Larson L."/>
            <person name="Lewis B."/>
            <person name="Mehta T."/>
            <person name="Park D."/>
            <person name="Pearson M."/>
            <person name="Roberts A."/>
            <person name="Saif S."/>
            <person name="Shea T."/>
            <person name="Shenoy N."/>
            <person name="Sisk P."/>
            <person name="Stolte C."/>
            <person name="Sykes S."/>
            <person name="Walk T."/>
            <person name="White J."/>
            <person name="Yandava C."/>
            <person name="Klein B."/>
            <person name="McEwen J.G."/>
            <person name="Puccia R."/>
            <person name="Goldman G.H."/>
            <person name="Felipe M.S."/>
            <person name="Nino-Vega G."/>
            <person name="San-Blas G."/>
            <person name="Taylor J."/>
            <person name="Mendoza L."/>
            <person name="Galagan J."/>
            <person name="Nusbaum C."/>
            <person name="Birren B."/>
        </authorList>
    </citation>
    <scope>NUCLEOTIDE SEQUENCE [LARGE SCALE GENOMIC DNA]</scope>
    <source>
        <strain evidence="2">H88</strain>
    </source>
</reference>
<sequence>MSDKMMGWHVGLRLAKFRRDVLAYHAETRLEGGKLQLYCHITGWWTGSVKTTHLVPKGVKGNELAYLFGDGEVAVEDRKNDELDTIRITLHAKIEDAMDARVIVMSLPVEKAQTPTQWRCILTGQSYRDRIFSRDLAEHASRWNVAEEVWGCSCRSIDIQLGN</sequence>
<name>F0UC54_AJEC8</name>
<dbReference type="EMBL" id="DS990637">
    <property type="protein sequence ID" value="EGC44000.1"/>
    <property type="molecule type" value="Genomic_DNA"/>
</dbReference>
<dbReference type="AlphaFoldDB" id="F0UC54"/>
<proteinExistence type="predicted"/>
<dbReference type="Proteomes" id="UP000008142">
    <property type="component" value="Unassembled WGS sequence"/>
</dbReference>
<dbReference type="HOGENOM" id="CLU_1626558_0_0_1"/>
<dbReference type="OMA" id="IRITLHA"/>
<organism evidence="2">
    <name type="scientific">Ajellomyces capsulatus (strain H88)</name>
    <name type="common">Darling's disease fungus</name>
    <name type="synonym">Histoplasma capsulatum</name>
    <dbReference type="NCBI Taxonomy" id="544711"/>
    <lineage>
        <taxon>Eukaryota</taxon>
        <taxon>Fungi</taxon>
        <taxon>Dikarya</taxon>
        <taxon>Ascomycota</taxon>
        <taxon>Pezizomycotina</taxon>
        <taxon>Eurotiomycetes</taxon>
        <taxon>Eurotiomycetidae</taxon>
        <taxon>Onygenales</taxon>
        <taxon>Ajellomycetaceae</taxon>
        <taxon>Histoplasma</taxon>
    </lineage>
</organism>
<accession>F0UC54</accession>
<dbReference type="OrthoDB" id="5386595at2759"/>